<evidence type="ECO:0008006" key="19">
    <source>
        <dbReference type="Google" id="ProtNLM"/>
    </source>
</evidence>
<dbReference type="EMBL" id="NEVH01017542">
    <property type="protein sequence ID" value="PNF24021.1"/>
    <property type="molecule type" value="Genomic_DNA"/>
</dbReference>
<feature type="domain" description="C2H2-type" evidence="15">
    <location>
        <begin position="382"/>
        <end position="409"/>
    </location>
</feature>
<evidence type="ECO:0000256" key="14">
    <source>
        <dbReference type="SAM" id="MobiDB-lite"/>
    </source>
</evidence>
<feature type="region of interest" description="Disordered" evidence="14">
    <location>
        <begin position="210"/>
        <end position="253"/>
    </location>
</feature>
<dbReference type="InterPro" id="IPR012934">
    <property type="entry name" value="Znf_AD"/>
</dbReference>
<evidence type="ECO:0000256" key="2">
    <source>
        <dbReference type="ARBA" id="ARBA00004123"/>
    </source>
</evidence>
<dbReference type="SUPFAM" id="SSF57716">
    <property type="entry name" value="Glucocorticoid receptor-like (DNA-binding domain)"/>
    <property type="match status" value="1"/>
</dbReference>
<dbReference type="PROSITE" id="PS51915">
    <property type="entry name" value="ZAD"/>
    <property type="match status" value="1"/>
</dbReference>
<keyword evidence="4 13" id="KW-0479">Metal-binding</keyword>
<evidence type="ECO:0000256" key="3">
    <source>
        <dbReference type="ARBA" id="ARBA00006991"/>
    </source>
</evidence>
<evidence type="ECO:0000259" key="16">
    <source>
        <dbReference type="PROSITE" id="PS51915"/>
    </source>
</evidence>
<sequence length="522" mass="59314">MPLNFSTICRLCLGQKDGLLPLFGDDDSLPARIMTFAPVIKMFAGDSLPAQVCHQCIQQVNSSYNFKLQCESSDIALHQYLRDLQPQSDSYQEEDKKLYSVSPIESDDECRDDFSDVKIDVKDFENQEPRSHDRHFLAQSLDLQDKCGPGSSDQKIGSEHGKTHNKAKLNCEVSSADISDSKEGIHQICCSHVCGKDCAENGEEMKLIKRRQGTAQVNGTAEKKDGLRRQKNTPAQNCRAPKKRRGPKKRQSVDISVVKQEEVKAEEIFDIPVLDRFGVIDDDDMIEALPMIQEKERFVCNECGNVFAQKSGLLKHLRTHTGEKPFCCSMCGKTFRQSGNLTLHIRTHTGEKPFSCTMCGESFGQSSTLTRHMRTHTGEKPFCCQVCGKSFGLRNTLTLHERSHMDDKPFNCTVCGKRFLRSSNLNEHMRTHTGEKPFSCTECGKSFVRRCDHKIHMRMHSGEKQFACTECGKSFLRSTELKIHMRLHTGEKPYSCQDCGKRFIRSNQLKRHKKTHMIIKPF</sequence>
<feature type="region of interest" description="Disordered" evidence="14">
    <location>
        <begin position="145"/>
        <end position="164"/>
    </location>
</feature>
<dbReference type="Pfam" id="PF13912">
    <property type="entry name" value="zf-C2H2_6"/>
    <property type="match status" value="1"/>
</dbReference>
<feature type="binding site" evidence="13">
    <location>
        <position position="56"/>
    </location>
    <ligand>
        <name>Zn(2+)</name>
        <dbReference type="ChEBI" id="CHEBI:29105"/>
    </ligand>
</feature>
<dbReference type="InterPro" id="IPR036236">
    <property type="entry name" value="Znf_C2H2_sf"/>
</dbReference>
<feature type="domain" description="C2H2-type" evidence="15">
    <location>
        <begin position="466"/>
        <end position="493"/>
    </location>
</feature>
<comment type="caution">
    <text evidence="17">The sequence shown here is derived from an EMBL/GenBank/DDBJ whole genome shotgun (WGS) entry which is preliminary data.</text>
</comment>
<dbReference type="GO" id="GO:0005634">
    <property type="term" value="C:nucleus"/>
    <property type="evidence" value="ECO:0007669"/>
    <property type="project" value="UniProtKB-SubCell"/>
</dbReference>
<feature type="binding site" evidence="13">
    <location>
        <position position="53"/>
    </location>
    <ligand>
        <name>Zn(2+)</name>
        <dbReference type="ChEBI" id="CHEBI:29105"/>
    </ligand>
</feature>
<organism evidence="17 18">
    <name type="scientific">Cryptotermes secundus</name>
    <dbReference type="NCBI Taxonomy" id="105785"/>
    <lineage>
        <taxon>Eukaryota</taxon>
        <taxon>Metazoa</taxon>
        <taxon>Ecdysozoa</taxon>
        <taxon>Arthropoda</taxon>
        <taxon>Hexapoda</taxon>
        <taxon>Insecta</taxon>
        <taxon>Pterygota</taxon>
        <taxon>Neoptera</taxon>
        <taxon>Polyneoptera</taxon>
        <taxon>Dictyoptera</taxon>
        <taxon>Blattodea</taxon>
        <taxon>Blattoidea</taxon>
        <taxon>Termitoidae</taxon>
        <taxon>Kalotermitidae</taxon>
        <taxon>Cryptotermitinae</taxon>
        <taxon>Cryptotermes</taxon>
    </lineage>
</organism>
<dbReference type="Pfam" id="PF07776">
    <property type="entry name" value="zf-AD"/>
    <property type="match status" value="1"/>
</dbReference>
<dbReference type="FunFam" id="3.30.160.60:FF:002343">
    <property type="entry name" value="Zinc finger protein 33A"/>
    <property type="match status" value="1"/>
</dbReference>
<dbReference type="FunFam" id="3.30.160.60:FF:001157">
    <property type="entry name" value="Zinc finger protein 793"/>
    <property type="match status" value="1"/>
</dbReference>
<dbReference type="PANTHER" id="PTHR23234">
    <property type="entry name" value="ZNF44 PROTEIN"/>
    <property type="match status" value="1"/>
</dbReference>
<comment type="subcellular location">
    <subcellularLocation>
        <location evidence="2">Nucleus</location>
    </subcellularLocation>
</comment>
<feature type="domain" description="ZAD" evidence="16">
    <location>
        <begin position="7"/>
        <end position="80"/>
    </location>
</feature>
<evidence type="ECO:0000256" key="5">
    <source>
        <dbReference type="ARBA" id="ARBA00022737"/>
    </source>
</evidence>
<evidence type="ECO:0000256" key="7">
    <source>
        <dbReference type="ARBA" id="ARBA00022833"/>
    </source>
</evidence>
<dbReference type="FunFam" id="3.30.160.60:FF:001370">
    <property type="entry name" value="Zinc finger protein"/>
    <property type="match status" value="1"/>
</dbReference>
<dbReference type="OrthoDB" id="427030at2759"/>
<feature type="domain" description="C2H2-type" evidence="15">
    <location>
        <begin position="326"/>
        <end position="353"/>
    </location>
</feature>
<dbReference type="FunFam" id="3.30.160.60:FF:001289">
    <property type="entry name" value="Zinc finger protein 574"/>
    <property type="match status" value="1"/>
</dbReference>
<dbReference type="FunFam" id="3.30.160.60:FF:000097">
    <property type="entry name" value="Zinc finger protein"/>
    <property type="match status" value="1"/>
</dbReference>
<keyword evidence="5" id="KW-0677">Repeat</keyword>
<feature type="binding site" evidence="13">
    <location>
        <position position="9"/>
    </location>
    <ligand>
        <name>Zn(2+)</name>
        <dbReference type="ChEBI" id="CHEBI:29105"/>
    </ligand>
</feature>
<keyword evidence="10" id="KW-0804">Transcription</keyword>
<dbReference type="STRING" id="105785.A0A2J7Q608"/>
<evidence type="ECO:0000313" key="18">
    <source>
        <dbReference type="Proteomes" id="UP000235965"/>
    </source>
</evidence>
<dbReference type="InterPro" id="IPR050758">
    <property type="entry name" value="Znf_C2H2-type"/>
</dbReference>
<dbReference type="FunFam" id="3.30.160.60:FF:002716">
    <property type="entry name" value="Zinc finger protein 212"/>
    <property type="match status" value="1"/>
</dbReference>
<feature type="binding site" evidence="13">
    <location>
        <position position="12"/>
    </location>
    <ligand>
        <name>Zn(2+)</name>
        <dbReference type="ChEBI" id="CHEBI:29105"/>
    </ligand>
</feature>
<dbReference type="FunCoup" id="A0A2J7Q608">
    <property type="interactions" value="274"/>
</dbReference>
<dbReference type="Gene3D" id="3.40.1800.20">
    <property type="match status" value="1"/>
</dbReference>
<name>A0A2J7Q608_9NEOP</name>
<dbReference type="FunFam" id="3.30.160.60:FF:002274">
    <property type="entry name" value="Zinc finger protein 432"/>
    <property type="match status" value="1"/>
</dbReference>
<dbReference type="GO" id="GO:0003690">
    <property type="term" value="F:double-stranded DNA binding"/>
    <property type="evidence" value="ECO:0007669"/>
    <property type="project" value="UniProtKB-ARBA"/>
</dbReference>
<keyword evidence="9" id="KW-0238">DNA-binding</keyword>
<comment type="similarity">
    <text evidence="3">Belongs to the krueppel C2H2-type zinc-finger protein family.</text>
</comment>
<dbReference type="FunFam" id="3.30.160.60:FF:000358">
    <property type="entry name" value="zinc finger protein 24"/>
    <property type="match status" value="1"/>
</dbReference>
<dbReference type="PROSITE" id="PS00028">
    <property type="entry name" value="ZINC_FINGER_C2H2_1"/>
    <property type="match status" value="8"/>
</dbReference>
<evidence type="ECO:0000256" key="4">
    <source>
        <dbReference type="ARBA" id="ARBA00022723"/>
    </source>
</evidence>
<keyword evidence="11" id="KW-0539">Nucleus</keyword>
<dbReference type="SUPFAM" id="SSF57667">
    <property type="entry name" value="beta-beta-alpha zinc fingers"/>
    <property type="match status" value="5"/>
</dbReference>
<evidence type="ECO:0000259" key="15">
    <source>
        <dbReference type="PROSITE" id="PS50157"/>
    </source>
</evidence>
<evidence type="ECO:0000256" key="6">
    <source>
        <dbReference type="ARBA" id="ARBA00022771"/>
    </source>
</evidence>
<dbReference type="GO" id="GO:0006357">
    <property type="term" value="P:regulation of transcription by RNA polymerase II"/>
    <property type="evidence" value="ECO:0007669"/>
    <property type="project" value="UniProtKB-ARBA"/>
</dbReference>
<dbReference type="Proteomes" id="UP000235965">
    <property type="component" value="Unassembled WGS sequence"/>
</dbReference>
<keyword evidence="6 12" id="KW-0863">Zinc-finger</keyword>
<dbReference type="SMART" id="SM00868">
    <property type="entry name" value="zf-AD"/>
    <property type="match status" value="1"/>
</dbReference>
<dbReference type="SMART" id="SM00355">
    <property type="entry name" value="ZnF_C2H2"/>
    <property type="match status" value="8"/>
</dbReference>
<feature type="domain" description="C2H2-type" evidence="15">
    <location>
        <begin position="438"/>
        <end position="465"/>
    </location>
</feature>
<dbReference type="PROSITE" id="PS50157">
    <property type="entry name" value="ZINC_FINGER_C2H2_2"/>
    <property type="match status" value="8"/>
</dbReference>
<dbReference type="Pfam" id="PF00096">
    <property type="entry name" value="zf-C2H2"/>
    <property type="match status" value="5"/>
</dbReference>
<dbReference type="InterPro" id="IPR013087">
    <property type="entry name" value="Znf_C2H2_type"/>
</dbReference>
<dbReference type="Pfam" id="PF13465">
    <property type="entry name" value="zf-H2C2_2"/>
    <property type="match status" value="1"/>
</dbReference>
<evidence type="ECO:0000256" key="12">
    <source>
        <dbReference type="PROSITE-ProRule" id="PRU00042"/>
    </source>
</evidence>
<proteinExistence type="inferred from homology"/>
<accession>A0A2J7Q608</accession>
<evidence type="ECO:0000313" key="17">
    <source>
        <dbReference type="EMBL" id="PNF24021.1"/>
    </source>
</evidence>
<dbReference type="AlphaFoldDB" id="A0A2J7Q608"/>
<feature type="domain" description="C2H2-type" evidence="15">
    <location>
        <begin position="494"/>
        <end position="521"/>
    </location>
</feature>
<evidence type="ECO:0000256" key="8">
    <source>
        <dbReference type="ARBA" id="ARBA00023015"/>
    </source>
</evidence>
<keyword evidence="18" id="KW-1185">Reference proteome</keyword>
<keyword evidence="7 13" id="KW-0862">Zinc</keyword>
<dbReference type="GO" id="GO:0008270">
    <property type="term" value="F:zinc ion binding"/>
    <property type="evidence" value="ECO:0007669"/>
    <property type="project" value="UniProtKB-UniRule"/>
</dbReference>
<reference evidence="17 18" key="1">
    <citation type="submission" date="2017-12" db="EMBL/GenBank/DDBJ databases">
        <title>Hemimetabolous genomes reveal molecular basis of termite eusociality.</title>
        <authorList>
            <person name="Harrison M.C."/>
            <person name="Jongepier E."/>
            <person name="Robertson H.M."/>
            <person name="Arning N."/>
            <person name="Bitard-Feildel T."/>
            <person name="Chao H."/>
            <person name="Childers C.P."/>
            <person name="Dinh H."/>
            <person name="Doddapaneni H."/>
            <person name="Dugan S."/>
            <person name="Gowin J."/>
            <person name="Greiner C."/>
            <person name="Han Y."/>
            <person name="Hu H."/>
            <person name="Hughes D.S.T."/>
            <person name="Huylmans A.-K."/>
            <person name="Kemena C."/>
            <person name="Kremer L.P.M."/>
            <person name="Lee S.L."/>
            <person name="Lopez-Ezquerra A."/>
            <person name="Mallet L."/>
            <person name="Monroy-Kuhn J.M."/>
            <person name="Moser A."/>
            <person name="Murali S.C."/>
            <person name="Muzny D.M."/>
            <person name="Otani S."/>
            <person name="Piulachs M.-D."/>
            <person name="Poelchau M."/>
            <person name="Qu J."/>
            <person name="Schaub F."/>
            <person name="Wada-Katsumata A."/>
            <person name="Worley K.C."/>
            <person name="Xie Q."/>
            <person name="Ylla G."/>
            <person name="Poulsen M."/>
            <person name="Gibbs R.A."/>
            <person name="Schal C."/>
            <person name="Richards S."/>
            <person name="Belles X."/>
            <person name="Korb J."/>
            <person name="Bornberg-Bauer E."/>
        </authorList>
    </citation>
    <scope>NUCLEOTIDE SEQUENCE [LARGE SCALE GENOMIC DNA]</scope>
    <source>
        <tissue evidence="17">Whole body</tissue>
    </source>
</reference>
<evidence type="ECO:0000256" key="1">
    <source>
        <dbReference type="ARBA" id="ARBA00003767"/>
    </source>
</evidence>
<gene>
    <name evidence="17" type="ORF">B7P43_G08610</name>
</gene>
<dbReference type="PANTHER" id="PTHR23234:SF10">
    <property type="entry name" value="RIKEN CDNA 6720489N17 GENE-RELATED"/>
    <property type="match status" value="1"/>
</dbReference>
<feature type="domain" description="C2H2-type" evidence="15">
    <location>
        <begin position="410"/>
        <end position="437"/>
    </location>
</feature>
<evidence type="ECO:0000256" key="9">
    <source>
        <dbReference type="ARBA" id="ARBA00023125"/>
    </source>
</evidence>
<dbReference type="InParanoid" id="A0A2J7Q608"/>
<evidence type="ECO:0000256" key="13">
    <source>
        <dbReference type="PROSITE-ProRule" id="PRU01263"/>
    </source>
</evidence>
<comment type="function">
    <text evidence="1">May be involved in transcriptional regulation.</text>
</comment>
<feature type="compositionally biased region" description="Basic residues" evidence="14">
    <location>
        <begin position="240"/>
        <end position="250"/>
    </location>
</feature>
<keyword evidence="8" id="KW-0805">Transcription regulation</keyword>
<protein>
    <recommendedName>
        <fullName evidence="19">Gastrula zinc finger protein XlCGF57.1</fullName>
    </recommendedName>
</protein>
<dbReference type="Gene3D" id="3.30.160.60">
    <property type="entry name" value="Classic Zinc Finger"/>
    <property type="match status" value="8"/>
</dbReference>
<evidence type="ECO:0000256" key="11">
    <source>
        <dbReference type="ARBA" id="ARBA00023242"/>
    </source>
</evidence>
<feature type="domain" description="C2H2-type" evidence="15">
    <location>
        <begin position="298"/>
        <end position="325"/>
    </location>
</feature>
<feature type="domain" description="C2H2-type" evidence="15">
    <location>
        <begin position="354"/>
        <end position="381"/>
    </location>
</feature>
<evidence type="ECO:0000256" key="10">
    <source>
        <dbReference type="ARBA" id="ARBA00023163"/>
    </source>
</evidence>